<organism evidence="1">
    <name type="scientific">virus sp. ctoYX9</name>
    <dbReference type="NCBI Taxonomy" id="2825822"/>
    <lineage>
        <taxon>Viruses</taxon>
    </lineage>
</organism>
<proteinExistence type="predicted"/>
<name>A0A8S5RNP4_9VIRU</name>
<dbReference type="EMBL" id="BK059131">
    <property type="protein sequence ID" value="DAE32968.1"/>
    <property type="molecule type" value="Genomic_DNA"/>
</dbReference>
<accession>A0A8S5RNP4</accession>
<sequence length="280" mass="31791">MYRKRNIYLDPKLAWEAVGSKESIEALAVVLGIKVTFVNSVVTDASAVRLMHILRIGHTRYKRAVNYALRKGWLVSEGDNIRAASIKALDSYNVRLVFTKHHYDGKRGDEVRCPYTLTQLCNFIRQAVLLCHISKQVVVYDTITTATRQPASSKSRSKYKAAQKRVEGWGMRKPKLRKRADRLSYARMSELAGCSKSKAKSLVKSLVVGGIINKTENYEKTKWHIDEYSKMLRDGYAASGNRGFLVRHDGKVMLRLANSYTLNKPVVKYVATDRKQTQTA</sequence>
<protein>
    <submittedName>
        <fullName evidence="1">Uncharacterized protein</fullName>
    </submittedName>
</protein>
<evidence type="ECO:0000313" key="1">
    <source>
        <dbReference type="EMBL" id="DAE32968.1"/>
    </source>
</evidence>
<reference evidence="1" key="1">
    <citation type="journal article" date="2021" name="Proc. Natl. Acad. Sci. U.S.A.">
        <title>A Catalog of Tens of Thousands of Viruses from Human Metagenomes Reveals Hidden Associations with Chronic Diseases.</title>
        <authorList>
            <person name="Tisza M.J."/>
            <person name="Buck C.B."/>
        </authorList>
    </citation>
    <scope>NUCLEOTIDE SEQUENCE</scope>
    <source>
        <strain evidence="1">CtoYX9</strain>
    </source>
</reference>